<dbReference type="PANTHER" id="PTHR37013">
    <property type="entry name" value="INTEGRAL MEMBRANE PROTEIN (AFU_ORTHOLOGUE AFUA_1G05950)-RELATED"/>
    <property type="match status" value="1"/>
</dbReference>
<dbReference type="OrthoDB" id="405906at2759"/>
<organism evidence="3 4">
    <name type="scientific">Microthyrium microscopicum</name>
    <dbReference type="NCBI Taxonomy" id="703497"/>
    <lineage>
        <taxon>Eukaryota</taxon>
        <taxon>Fungi</taxon>
        <taxon>Dikarya</taxon>
        <taxon>Ascomycota</taxon>
        <taxon>Pezizomycotina</taxon>
        <taxon>Dothideomycetes</taxon>
        <taxon>Dothideomycetes incertae sedis</taxon>
        <taxon>Microthyriales</taxon>
        <taxon>Microthyriaceae</taxon>
        <taxon>Microthyrium</taxon>
    </lineage>
</organism>
<sequence>MGNLGLITTVYIAEILFTFAGIALYNTLELIVLILVTFKRYNGMYFWSLLLATAGIIPYTLSLLFKFFEVIKINMLTIAFVALGWQMMVTGQSLVMYSRLHLVTQNRKYTQYVLYMIIANWFISNVPTTVFVFGASSNNPAPWSKIYAVWERLQLCLYFVQESVISGLYVWSIMGMLSDTHSHETHIRKMAFSSRRLSMADKSKRVLKHLIYVNVIMVLLDISLLITEFIGHYEIQVLYKGALYSVKLKMEFWILNQLTDIASSKLRQSQMESGFSGEVFSPVGTVQPHSPLASPFASRMSKPETEGSDYITFKSPWMNAEGGHRNTLVPEDSHGQSHTSLKTEMLSLDPLAPNGVDIGMIAHEREQSSQSGKQKLSLDPT</sequence>
<dbReference type="PANTHER" id="PTHR37013:SF3">
    <property type="entry name" value="INTEGRAL MEMBRANE PROTEIN (AFU_ORTHOLOGUE AFUA_1G05950)"/>
    <property type="match status" value="1"/>
</dbReference>
<accession>A0A6A6UQQ3</accession>
<feature type="transmembrane region" description="Helical" evidence="1">
    <location>
        <begin position="155"/>
        <end position="174"/>
    </location>
</feature>
<name>A0A6A6UQQ3_9PEZI</name>
<reference evidence="3" key="1">
    <citation type="journal article" date="2020" name="Stud. Mycol.">
        <title>101 Dothideomycetes genomes: a test case for predicting lifestyles and emergence of pathogens.</title>
        <authorList>
            <person name="Haridas S."/>
            <person name="Albert R."/>
            <person name="Binder M."/>
            <person name="Bloem J."/>
            <person name="Labutti K."/>
            <person name="Salamov A."/>
            <person name="Andreopoulos B."/>
            <person name="Baker S."/>
            <person name="Barry K."/>
            <person name="Bills G."/>
            <person name="Bluhm B."/>
            <person name="Cannon C."/>
            <person name="Castanera R."/>
            <person name="Culley D."/>
            <person name="Daum C."/>
            <person name="Ezra D."/>
            <person name="Gonzalez J."/>
            <person name="Henrissat B."/>
            <person name="Kuo A."/>
            <person name="Liang C."/>
            <person name="Lipzen A."/>
            <person name="Lutzoni F."/>
            <person name="Magnuson J."/>
            <person name="Mondo S."/>
            <person name="Nolan M."/>
            <person name="Ohm R."/>
            <person name="Pangilinan J."/>
            <person name="Park H.-J."/>
            <person name="Ramirez L."/>
            <person name="Alfaro M."/>
            <person name="Sun H."/>
            <person name="Tritt A."/>
            <person name="Yoshinaga Y."/>
            <person name="Zwiers L.-H."/>
            <person name="Turgeon B."/>
            <person name="Goodwin S."/>
            <person name="Spatafora J."/>
            <person name="Crous P."/>
            <person name="Grigoriev I."/>
        </authorList>
    </citation>
    <scope>NUCLEOTIDE SEQUENCE</scope>
    <source>
        <strain evidence="3">CBS 115976</strain>
    </source>
</reference>
<feature type="transmembrane region" description="Helical" evidence="1">
    <location>
        <begin position="77"/>
        <end position="100"/>
    </location>
</feature>
<proteinExistence type="predicted"/>
<keyword evidence="1" id="KW-0472">Membrane</keyword>
<evidence type="ECO:0000313" key="3">
    <source>
        <dbReference type="EMBL" id="KAF2673418.1"/>
    </source>
</evidence>
<evidence type="ECO:0000259" key="2">
    <source>
        <dbReference type="Pfam" id="PF24802"/>
    </source>
</evidence>
<evidence type="ECO:0000256" key="1">
    <source>
        <dbReference type="SAM" id="Phobius"/>
    </source>
</evidence>
<dbReference type="EMBL" id="MU004231">
    <property type="protein sequence ID" value="KAF2673418.1"/>
    <property type="molecule type" value="Genomic_DNA"/>
</dbReference>
<keyword evidence="1" id="KW-0812">Transmembrane</keyword>
<feature type="transmembrane region" description="Helical" evidence="1">
    <location>
        <begin position="12"/>
        <end position="38"/>
    </location>
</feature>
<protein>
    <recommendedName>
        <fullName evidence="2">DUF7703 domain-containing protein</fullName>
    </recommendedName>
</protein>
<feature type="transmembrane region" description="Helical" evidence="1">
    <location>
        <begin position="44"/>
        <end position="65"/>
    </location>
</feature>
<gene>
    <name evidence="3" type="ORF">BT63DRAFT_367747</name>
</gene>
<feature type="transmembrane region" description="Helical" evidence="1">
    <location>
        <begin position="112"/>
        <end position="134"/>
    </location>
</feature>
<dbReference type="InterPro" id="IPR056120">
    <property type="entry name" value="DUF7703"/>
</dbReference>
<dbReference type="Pfam" id="PF24802">
    <property type="entry name" value="DUF7703"/>
    <property type="match status" value="1"/>
</dbReference>
<keyword evidence="4" id="KW-1185">Reference proteome</keyword>
<dbReference type="AlphaFoldDB" id="A0A6A6UQQ3"/>
<dbReference type="Proteomes" id="UP000799302">
    <property type="component" value="Unassembled WGS sequence"/>
</dbReference>
<feature type="domain" description="DUF7703" evidence="2">
    <location>
        <begin position="13"/>
        <end position="260"/>
    </location>
</feature>
<feature type="transmembrane region" description="Helical" evidence="1">
    <location>
        <begin position="209"/>
        <end position="230"/>
    </location>
</feature>
<keyword evidence="1" id="KW-1133">Transmembrane helix</keyword>
<evidence type="ECO:0000313" key="4">
    <source>
        <dbReference type="Proteomes" id="UP000799302"/>
    </source>
</evidence>